<evidence type="ECO:0000313" key="7">
    <source>
        <dbReference type="EMBL" id="QOS39001.1"/>
    </source>
</evidence>
<evidence type="ECO:0000313" key="8">
    <source>
        <dbReference type="Proteomes" id="UP000593591"/>
    </source>
</evidence>
<dbReference type="EMBL" id="CP031517">
    <property type="protein sequence ID" value="QOS39001.1"/>
    <property type="molecule type" value="Genomic_DNA"/>
</dbReference>
<evidence type="ECO:0000256" key="3">
    <source>
        <dbReference type="ARBA" id="ARBA00022630"/>
    </source>
</evidence>
<comment type="similarity">
    <text evidence="2">Belongs to the UDP-galactopyranose/dTDP-fucopyranose mutase family.</text>
</comment>
<dbReference type="GO" id="GO:0050660">
    <property type="term" value="F:flavin adenine dinucleotide binding"/>
    <property type="evidence" value="ECO:0007669"/>
    <property type="project" value="TreeGrafter"/>
</dbReference>
<dbReference type="Gene3D" id="3.40.50.720">
    <property type="entry name" value="NAD(P)-binding Rossmann-like Domain"/>
    <property type="match status" value="3"/>
</dbReference>
<dbReference type="SUPFAM" id="SSF51971">
    <property type="entry name" value="Nucleotide-binding domain"/>
    <property type="match status" value="1"/>
</dbReference>
<name>A0A7M1XJP8_9SPIR</name>
<gene>
    <name evidence="7" type="primary">glf</name>
    <name evidence="7" type="ORF">DYE49_00435</name>
</gene>
<dbReference type="PANTHER" id="PTHR21197">
    <property type="entry name" value="UDP-GALACTOPYRANOSE MUTASE"/>
    <property type="match status" value="1"/>
</dbReference>
<evidence type="ECO:0000259" key="6">
    <source>
        <dbReference type="Pfam" id="PF03275"/>
    </source>
</evidence>
<dbReference type="KEGG" id="trc:DYE49_00435"/>
<dbReference type="GO" id="GO:0005829">
    <property type="term" value="C:cytosol"/>
    <property type="evidence" value="ECO:0007669"/>
    <property type="project" value="TreeGrafter"/>
</dbReference>
<organism evidence="7 8">
    <name type="scientific">Treponema rectale</name>
    <dbReference type="NCBI Taxonomy" id="744512"/>
    <lineage>
        <taxon>Bacteria</taxon>
        <taxon>Pseudomonadati</taxon>
        <taxon>Spirochaetota</taxon>
        <taxon>Spirochaetia</taxon>
        <taxon>Spirochaetales</taxon>
        <taxon>Treponemataceae</taxon>
        <taxon>Treponema</taxon>
    </lineage>
</organism>
<feature type="domain" description="UDP-galactopyranose mutase C-terminal" evidence="6">
    <location>
        <begin position="147"/>
        <end position="346"/>
    </location>
</feature>
<keyword evidence="5 7" id="KW-0413">Isomerase</keyword>
<dbReference type="Pfam" id="PF03275">
    <property type="entry name" value="GLF"/>
    <property type="match status" value="1"/>
</dbReference>
<dbReference type="Pfam" id="PF13450">
    <property type="entry name" value="NAD_binding_8"/>
    <property type="match status" value="1"/>
</dbReference>
<proteinExistence type="inferred from homology"/>
<evidence type="ECO:0000256" key="5">
    <source>
        <dbReference type="ARBA" id="ARBA00023235"/>
    </source>
</evidence>
<evidence type="ECO:0000256" key="1">
    <source>
        <dbReference type="ARBA" id="ARBA00001974"/>
    </source>
</evidence>
<dbReference type="NCBIfam" id="TIGR00031">
    <property type="entry name" value="UDP-GALP_mutase"/>
    <property type="match status" value="1"/>
</dbReference>
<keyword evidence="4" id="KW-0274">FAD</keyword>
<keyword evidence="3" id="KW-0285">Flavoprotein</keyword>
<evidence type="ECO:0000256" key="2">
    <source>
        <dbReference type="ARBA" id="ARBA00009321"/>
    </source>
</evidence>
<comment type="cofactor">
    <cofactor evidence="1">
        <name>FAD</name>
        <dbReference type="ChEBI" id="CHEBI:57692"/>
    </cofactor>
</comment>
<accession>A0A7M1XJP8</accession>
<dbReference type="PANTHER" id="PTHR21197:SF0">
    <property type="entry name" value="UDP-GALACTOPYRANOSE MUTASE"/>
    <property type="match status" value="1"/>
</dbReference>
<dbReference type="Proteomes" id="UP000593591">
    <property type="component" value="Chromosome"/>
</dbReference>
<dbReference type="InterPro" id="IPR004379">
    <property type="entry name" value="UDP-GALP_mutase"/>
</dbReference>
<dbReference type="GO" id="GO:0008767">
    <property type="term" value="F:UDP-galactopyranose mutase activity"/>
    <property type="evidence" value="ECO:0007669"/>
    <property type="project" value="UniProtKB-EC"/>
</dbReference>
<protein>
    <submittedName>
        <fullName evidence="7">UDP-galactopyranose mutase</fullName>
        <ecNumber evidence="7">5.4.99.9</ecNumber>
    </submittedName>
</protein>
<reference evidence="7 8" key="1">
    <citation type="submission" date="2018-08" db="EMBL/GenBank/DDBJ databases">
        <title>The first complete genome of Treponema rectale (CHPAT), a commensal spirochete of the bovine rectum.</title>
        <authorList>
            <person name="Staton G.J."/>
            <person name="Clegg S.R."/>
            <person name="Carter S.D."/>
            <person name="Radford A.D."/>
            <person name="Darby A."/>
            <person name="Hall N."/>
            <person name="Birtles R.J."/>
            <person name="Evans N.J."/>
        </authorList>
    </citation>
    <scope>NUCLEOTIDE SEQUENCE [LARGE SCALE GENOMIC DNA]</scope>
    <source>
        <strain evidence="7 8">CHPA</strain>
    </source>
</reference>
<dbReference type="InterPro" id="IPR015899">
    <property type="entry name" value="UDP-GalPyranose_mutase_C"/>
</dbReference>
<evidence type="ECO:0000256" key="4">
    <source>
        <dbReference type="ARBA" id="ARBA00022827"/>
    </source>
</evidence>
<dbReference type="EC" id="5.4.99.9" evidence="7"/>
<sequence>MYDYLIVGAGLFGATFANLAHKKGLKVLVIDKKDCVAGAIRSERKDNIDVHLYGPHIFHTSYKDVWDYFCQFTEMNNFVNEPLALYKGKLYHMPFNMNTFNALWGVVTPAEAMAKIEEQKKEMEGKEPANLEEQAISLVGRDVFEALVKGYTEKQWGRDCKELPASIIKRLPVRFNYNNNYFNDRYQGIPVDGYTAVIERMLEGVEVKLGVDYLDNKDEYRKMAKRVIYTGEIDKYFAFQLGHLQYRTLRFETERLDMENYQGNAVINYTEREVPWTRIAEHKWFNYRQSPVTYITKEYPKEFEEGDDPFYAINNDRNNNMYAAYKELASKEEGVYFCGRLGQYKYFDMDDTIFEVFKLFNELEK</sequence>
<dbReference type="SUPFAM" id="SSF54373">
    <property type="entry name" value="FAD-linked reductases, C-terminal domain"/>
    <property type="match status" value="1"/>
</dbReference>
<dbReference type="AlphaFoldDB" id="A0A7M1XJP8"/>